<dbReference type="InterPro" id="IPR034193">
    <property type="entry name" value="PCSK9_ProteinaseK-like"/>
</dbReference>
<dbReference type="InterPro" id="IPR050131">
    <property type="entry name" value="Peptidase_S8_subtilisin-like"/>
</dbReference>
<dbReference type="EMBL" id="BMRB01000001">
    <property type="protein sequence ID" value="GGS23313.1"/>
    <property type="molecule type" value="Genomic_DNA"/>
</dbReference>
<evidence type="ECO:0000313" key="10">
    <source>
        <dbReference type="Proteomes" id="UP000660680"/>
    </source>
</evidence>
<dbReference type="InterPro" id="IPR015500">
    <property type="entry name" value="Peptidase_S8_subtilisin-rel"/>
</dbReference>
<feature type="domain" description="P/Homo B" evidence="8">
    <location>
        <begin position="403"/>
        <end position="523"/>
    </location>
</feature>
<dbReference type="InterPro" id="IPR000209">
    <property type="entry name" value="Peptidase_S8/S53_dom"/>
</dbReference>
<dbReference type="Gene3D" id="3.30.70.80">
    <property type="entry name" value="Peptidase S8 propeptide/proteinase inhibitor I9"/>
    <property type="match status" value="1"/>
</dbReference>
<dbReference type="PANTHER" id="PTHR43806:SF11">
    <property type="entry name" value="CEREVISIN-RELATED"/>
    <property type="match status" value="1"/>
</dbReference>
<dbReference type="Pfam" id="PF05922">
    <property type="entry name" value="Inhibitor_I9"/>
    <property type="match status" value="1"/>
</dbReference>
<dbReference type="Proteomes" id="UP000660680">
    <property type="component" value="Unassembled WGS sequence"/>
</dbReference>
<dbReference type="InterPro" id="IPR023827">
    <property type="entry name" value="Peptidase_S8_Asp-AS"/>
</dbReference>
<reference evidence="9" key="1">
    <citation type="journal article" date="2014" name="Int. J. Syst. Evol. Microbiol.">
        <title>Complete genome sequence of Corynebacterium casei LMG S-19264T (=DSM 44701T), isolated from a smear-ripened cheese.</title>
        <authorList>
            <consortium name="US DOE Joint Genome Institute (JGI-PGF)"/>
            <person name="Walter F."/>
            <person name="Albersmeier A."/>
            <person name="Kalinowski J."/>
            <person name="Ruckert C."/>
        </authorList>
    </citation>
    <scope>NUCLEOTIDE SEQUENCE</scope>
    <source>
        <strain evidence="9">JCM 3276</strain>
    </source>
</reference>
<organism evidence="9 10">
    <name type="scientific">Actinokineospora fastidiosa</name>
    <dbReference type="NCBI Taxonomy" id="1816"/>
    <lineage>
        <taxon>Bacteria</taxon>
        <taxon>Bacillati</taxon>
        <taxon>Actinomycetota</taxon>
        <taxon>Actinomycetes</taxon>
        <taxon>Pseudonocardiales</taxon>
        <taxon>Pseudonocardiaceae</taxon>
        <taxon>Actinokineospora</taxon>
    </lineage>
</organism>
<dbReference type="RefSeq" id="WP_189209521.1">
    <property type="nucleotide sequence ID" value="NZ_BMRB01000001.1"/>
</dbReference>
<keyword evidence="3 6" id="KW-0378">Hydrolase</keyword>
<dbReference type="GO" id="GO:0004252">
    <property type="term" value="F:serine-type endopeptidase activity"/>
    <property type="evidence" value="ECO:0007669"/>
    <property type="project" value="UniProtKB-UniRule"/>
</dbReference>
<evidence type="ECO:0000256" key="4">
    <source>
        <dbReference type="ARBA" id="ARBA00022825"/>
    </source>
</evidence>
<dbReference type="PROSITE" id="PS00137">
    <property type="entry name" value="SUBTILASE_HIS"/>
    <property type="match status" value="1"/>
</dbReference>
<feature type="active site" description="Charge relay system" evidence="5 6">
    <location>
        <position position="160"/>
    </location>
</feature>
<evidence type="ECO:0000256" key="6">
    <source>
        <dbReference type="PROSITE-ProRule" id="PRU01240"/>
    </source>
</evidence>
<proteinExistence type="inferred from homology"/>
<dbReference type="InterPro" id="IPR022398">
    <property type="entry name" value="Peptidase_S8_His-AS"/>
</dbReference>
<dbReference type="FunFam" id="3.40.50.200:FF:000014">
    <property type="entry name" value="Proteinase K"/>
    <property type="match status" value="1"/>
</dbReference>
<evidence type="ECO:0000256" key="5">
    <source>
        <dbReference type="PIRSR" id="PIRSR615500-1"/>
    </source>
</evidence>
<dbReference type="AlphaFoldDB" id="A0A918LAE3"/>
<dbReference type="SUPFAM" id="SSF52743">
    <property type="entry name" value="Subtilisin-like"/>
    <property type="match status" value="1"/>
</dbReference>
<feature type="active site" description="Charge relay system" evidence="5 6">
    <location>
        <position position="345"/>
    </location>
</feature>
<dbReference type="Pfam" id="PF00082">
    <property type="entry name" value="Peptidase_S8"/>
    <property type="match status" value="1"/>
</dbReference>
<evidence type="ECO:0000256" key="1">
    <source>
        <dbReference type="ARBA" id="ARBA00011073"/>
    </source>
</evidence>
<dbReference type="InterPro" id="IPR036852">
    <property type="entry name" value="Peptidase_S8/S53_dom_sf"/>
</dbReference>
<dbReference type="PROSITE" id="PS00136">
    <property type="entry name" value="SUBTILASE_ASP"/>
    <property type="match status" value="1"/>
</dbReference>
<dbReference type="PROSITE" id="PS00138">
    <property type="entry name" value="SUBTILASE_SER"/>
    <property type="match status" value="1"/>
</dbReference>
<dbReference type="Gene3D" id="2.60.120.260">
    <property type="entry name" value="Galactose-binding domain-like"/>
    <property type="match status" value="1"/>
</dbReference>
<gene>
    <name evidence="9" type="ORF">GCM10010171_15390</name>
</gene>
<sequence length="523" mass="52864">MGKSRAESLRRLAGVGIAAAATAAAGVGLVTPASAAEGRILGAGSATAIEGSYIVVMKDGPQAQGASADALAARHGGKIKHRFSATIKGFSATMSERQAKRLAADPAVAYVEADQVVSIAEDQLNPPSWGLDRIDQAALPLNNKYSFATRATNVNAYIIDTGILTTHQDFGGRAVHGRDTVDNDNNATDCNGHGTHVAGTVGGGAYGVAKGVKLYGVRVLNCSGSGTNAGVIAGVDWVTQNHVKPAVANMSLGGGASSALDDAVRRSISAGVTYALASGNSNANACNSSPARVTEALTVNASDRNDARASFSNYGTCTDLFAPGVSITSAWHTGSTATNTISGTSMASPHVAGAAALYLAANPSATPSQVNSAIINAATSGRISNPGTGSPNRLLFTGDGGGEEPPPTGCDPVTNGTDVTIPDAGSAVTSSITIADCDGGSASSTVSVDIRHTYRGDLVIDLIAPDGTSYRLKNSSGSDGADNVIATYTVNLAGETANGTWRLSVRDVYRADTGYINTWTLDL</sequence>
<protein>
    <submittedName>
        <fullName evidence="9">Serine protease</fullName>
    </submittedName>
</protein>
<keyword evidence="4 6" id="KW-0720">Serine protease</keyword>
<keyword evidence="2 6" id="KW-0645">Protease</keyword>
<dbReference type="CDD" id="cd04077">
    <property type="entry name" value="Peptidases_S8_PCSK9_ProteinaseK_like"/>
    <property type="match status" value="1"/>
</dbReference>
<dbReference type="Pfam" id="PF01483">
    <property type="entry name" value="P_proprotein"/>
    <property type="match status" value="1"/>
</dbReference>
<accession>A0A918LAE3</accession>
<dbReference type="InterPro" id="IPR002884">
    <property type="entry name" value="P_dom"/>
</dbReference>
<name>A0A918LAE3_9PSEU</name>
<keyword evidence="10" id="KW-1185">Reference proteome</keyword>
<dbReference type="SUPFAM" id="SSF49785">
    <property type="entry name" value="Galactose-binding domain-like"/>
    <property type="match status" value="1"/>
</dbReference>
<comment type="similarity">
    <text evidence="1 6 7">Belongs to the peptidase S8 family.</text>
</comment>
<comment type="caution">
    <text evidence="9">The sequence shown here is derived from an EMBL/GenBank/DDBJ whole genome shotgun (WGS) entry which is preliminary data.</text>
</comment>
<dbReference type="InterPro" id="IPR023828">
    <property type="entry name" value="Peptidase_S8_Ser-AS"/>
</dbReference>
<dbReference type="PANTHER" id="PTHR43806">
    <property type="entry name" value="PEPTIDASE S8"/>
    <property type="match status" value="1"/>
</dbReference>
<dbReference type="GO" id="GO:0006508">
    <property type="term" value="P:proteolysis"/>
    <property type="evidence" value="ECO:0007669"/>
    <property type="project" value="UniProtKB-KW"/>
</dbReference>
<dbReference type="PROSITE" id="PS51829">
    <property type="entry name" value="P_HOMO_B"/>
    <property type="match status" value="1"/>
</dbReference>
<evidence type="ECO:0000256" key="3">
    <source>
        <dbReference type="ARBA" id="ARBA00022801"/>
    </source>
</evidence>
<dbReference type="InterPro" id="IPR037045">
    <property type="entry name" value="S8pro/Inhibitor_I9_sf"/>
</dbReference>
<reference evidence="9" key="2">
    <citation type="submission" date="2020-09" db="EMBL/GenBank/DDBJ databases">
        <authorList>
            <person name="Sun Q."/>
            <person name="Ohkuma M."/>
        </authorList>
    </citation>
    <scope>NUCLEOTIDE SEQUENCE</scope>
    <source>
        <strain evidence="9">JCM 3276</strain>
    </source>
</reference>
<evidence type="ECO:0000259" key="8">
    <source>
        <dbReference type="PROSITE" id="PS51829"/>
    </source>
</evidence>
<evidence type="ECO:0000256" key="7">
    <source>
        <dbReference type="RuleBase" id="RU003355"/>
    </source>
</evidence>
<evidence type="ECO:0000313" key="9">
    <source>
        <dbReference type="EMBL" id="GGS23313.1"/>
    </source>
</evidence>
<dbReference type="InterPro" id="IPR008979">
    <property type="entry name" value="Galactose-bd-like_sf"/>
</dbReference>
<dbReference type="Gene3D" id="3.40.50.200">
    <property type="entry name" value="Peptidase S8/S53 domain"/>
    <property type="match status" value="1"/>
</dbReference>
<dbReference type="PRINTS" id="PR00723">
    <property type="entry name" value="SUBTILISIN"/>
</dbReference>
<dbReference type="GO" id="GO:0005615">
    <property type="term" value="C:extracellular space"/>
    <property type="evidence" value="ECO:0007669"/>
    <property type="project" value="TreeGrafter"/>
</dbReference>
<dbReference type="InterPro" id="IPR010259">
    <property type="entry name" value="S8pro/Inhibitor_I9"/>
</dbReference>
<evidence type="ECO:0000256" key="2">
    <source>
        <dbReference type="ARBA" id="ARBA00022670"/>
    </source>
</evidence>
<feature type="active site" description="Charge relay system" evidence="5 6">
    <location>
        <position position="193"/>
    </location>
</feature>
<dbReference type="PROSITE" id="PS51892">
    <property type="entry name" value="SUBTILASE"/>
    <property type="match status" value="1"/>
</dbReference>
<dbReference type="SUPFAM" id="SSF54897">
    <property type="entry name" value="Protease propeptides/inhibitors"/>
    <property type="match status" value="1"/>
</dbReference>